<sequence length="67" mass="7715">YAANQVQARKELDLTDSTLVMSPKGDIDVIMVTLLYFTKASLLLLPLFIHSWLWEKYYPLGELMRPG</sequence>
<dbReference type="EMBL" id="CAAGRJ010018711">
    <property type="protein sequence ID" value="VFV33854.1"/>
    <property type="molecule type" value="Genomic_DNA"/>
</dbReference>
<keyword evidence="1" id="KW-0472">Membrane</keyword>
<feature type="non-terminal residue" evidence="2">
    <location>
        <position position="1"/>
    </location>
</feature>
<keyword evidence="1" id="KW-0812">Transmembrane</keyword>
<feature type="transmembrane region" description="Helical" evidence="1">
    <location>
        <begin position="29"/>
        <end position="49"/>
    </location>
</feature>
<dbReference type="Proteomes" id="UP000386466">
    <property type="component" value="Unassembled WGS sequence"/>
</dbReference>
<proteinExistence type="predicted"/>
<evidence type="ECO:0000313" key="2">
    <source>
        <dbReference type="EMBL" id="VFV33854.1"/>
    </source>
</evidence>
<evidence type="ECO:0000256" key="1">
    <source>
        <dbReference type="SAM" id="Phobius"/>
    </source>
</evidence>
<reference evidence="2 3" key="1">
    <citation type="submission" date="2019-01" db="EMBL/GenBank/DDBJ databases">
        <authorList>
            <person name="Alioto T."/>
            <person name="Alioto T."/>
        </authorList>
    </citation>
    <scope>NUCLEOTIDE SEQUENCE [LARGE SCALE GENOMIC DNA]</scope>
</reference>
<gene>
    <name evidence="2" type="ORF">LYPA_23C018865</name>
</gene>
<dbReference type="AlphaFoldDB" id="A0A485NP36"/>
<organism evidence="2 3">
    <name type="scientific">Lynx pardinus</name>
    <name type="common">Iberian lynx</name>
    <name type="synonym">Felis pardina</name>
    <dbReference type="NCBI Taxonomy" id="191816"/>
    <lineage>
        <taxon>Eukaryota</taxon>
        <taxon>Metazoa</taxon>
        <taxon>Chordata</taxon>
        <taxon>Craniata</taxon>
        <taxon>Vertebrata</taxon>
        <taxon>Euteleostomi</taxon>
        <taxon>Mammalia</taxon>
        <taxon>Eutheria</taxon>
        <taxon>Laurasiatheria</taxon>
        <taxon>Carnivora</taxon>
        <taxon>Feliformia</taxon>
        <taxon>Felidae</taxon>
        <taxon>Felinae</taxon>
        <taxon>Lynx</taxon>
    </lineage>
</organism>
<accession>A0A485NP36</accession>
<name>A0A485NP36_LYNPA</name>
<feature type="non-terminal residue" evidence="2">
    <location>
        <position position="67"/>
    </location>
</feature>
<evidence type="ECO:0000313" key="3">
    <source>
        <dbReference type="Proteomes" id="UP000386466"/>
    </source>
</evidence>
<keyword evidence="1" id="KW-1133">Transmembrane helix</keyword>
<keyword evidence="3" id="KW-1185">Reference proteome</keyword>
<protein>
    <submittedName>
        <fullName evidence="2">Uncharacterized protein</fullName>
    </submittedName>
</protein>